<sequence length="212" mass="23925">MKKILLIAFALLCTNAVAQSRPTLIIEAGYQRTDITKSERTIPAHCLRAGAAIDYAFFGLNSYELSLQTGLYYSMKGFRSDPQEKIHVIYRMHYVDLPILLNNRFKITDALDAFVNFGPYIAYGINAKMTGTDEKGEKLDIKKNLFKEASSEDKPLFERIDYGIQVGMGVEVHRMMLSVGSQYGLNPIFKDAPEVAKKYKHIGGYVAVGYRF</sequence>
<evidence type="ECO:0000256" key="1">
    <source>
        <dbReference type="SAM" id="SignalP"/>
    </source>
</evidence>
<dbReference type="OrthoDB" id="1429208at2"/>
<feature type="chain" id="PRO_5001986267" description="Outer membrane protein beta-barrel domain-containing protein" evidence="1">
    <location>
        <begin position="19"/>
        <end position="212"/>
    </location>
</feature>
<keyword evidence="4" id="KW-1185">Reference proteome</keyword>
<proteinExistence type="predicted"/>
<feature type="domain" description="Outer membrane protein beta-barrel" evidence="2">
    <location>
        <begin position="47"/>
        <end position="189"/>
    </location>
</feature>
<keyword evidence="1" id="KW-0732">Signal</keyword>
<dbReference type="Pfam" id="PF13568">
    <property type="entry name" value="OMP_b-brl_2"/>
    <property type="match status" value="1"/>
</dbReference>
<dbReference type="AlphaFoldDB" id="A0A0A2ELA1"/>
<comment type="caution">
    <text evidence="3">The sequence shown here is derived from an EMBL/GenBank/DDBJ whole genome shotgun (WGS) entry which is preliminary data.</text>
</comment>
<evidence type="ECO:0000313" key="3">
    <source>
        <dbReference type="EMBL" id="KGN79723.1"/>
    </source>
</evidence>
<dbReference type="EMBL" id="JQJD01000047">
    <property type="protein sequence ID" value="KGN79723.1"/>
    <property type="molecule type" value="Genomic_DNA"/>
</dbReference>
<gene>
    <name evidence="3" type="ORF">HQ35_06870</name>
</gene>
<name>A0A0A2ELA1_PORCN</name>
<dbReference type="STRING" id="36874.HQ34_05450"/>
<organism evidence="3 4">
    <name type="scientific">Porphyromonas cangingivalis</name>
    <dbReference type="NCBI Taxonomy" id="36874"/>
    <lineage>
        <taxon>Bacteria</taxon>
        <taxon>Pseudomonadati</taxon>
        <taxon>Bacteroidota</taxon>
        <taxon>Bacteroidia</taxon>
        <taxon>Bacteroidales</taxon>
        <taxon>Porphyromonadaceae</taxon>
        <taxon>Porphyromonas</taxon>
    </lineage>
</organism>
<evidence type="ECO:0000259" key="2">
    <source>
        <dbReference type="Pfam" id="PF13568"/>
    </source>
</evidence>
<reference evidence="3 4" key="1">
    <citation type="submission" date="2014-08" db="EMBL/GenBank/DDBJ databases">
        <title>Porphyromonas cangingivalis strain:COT-109_OH1386 Genome sequencing.</title>
        <authorList>
            <person name="Wallis C."/>
            <person name="Deusch O."/>
            <person name="O'Flynn C."/>
            <person name="Davis I."/>
            <person name="Jospin G."/>
            <person name="Darling A.E."/>
            <person name="Coil D.A."/>
            <person name="Alexiev A."/>
            <person name="Horsfall A."/>
            <person name="Kirkwood N."/>
            <person name="Harris S."/>
            <person name="Eisen J.A."/>
        </authorList>
    </citation>
    <scope>NUCLEOTIDE SEQUENCE [LARGE SCALE GENOMIC DNA]</scope>
    <source>
        <strain evidence="4">COT-109 OH1386</strain>
    </source>
</reference>
<dbReference type="Proteomes" id="UP000030125">
    <property type="component" value="Unassembled WGS sequence"/>
</dbReference>
<protein>
    <recommendedName>
        <fullName evidence="2">Outer membrane protein beta-barrel domain-containing protein</fullName>
    </recommendedName>
</protein>
<accession>A0A0A2ELA1</accession>
<dbReference type="InterPro" id="IPR025665">
    <property type="entry name" value="Beta-barrel_OMP_2"/>
</dbReference>
<evidence type="ECO:0000313" key="4">
    <source>
        <dbReference type="Proteomes" id="UP000030125"/>
    </source>
</evidence>
<feature type="signal peptide" evidence="1">
    <location>
        <begin position="1"/>
        <end position="18"/>
    </location>
</feature>
<dbReference type="RefSeq" id="WP_036852004.1">
    <property type="nucleotide sequence ID" value="NZ_JQJD01000047.1"/>
</dbReference>